<dbReference type="EMBL" id="JARIHO010000008">
    <property type="protein sequence ID" value="KAJ7357249.1"/>
    <property type="molecule type" value="Genomic_DNA"/>
</dbReference>
<dbReference type="InterPro" id="IPR002575">
    <property type="entry name" value="Aminoglycoside_PTrfase"/>
</dbReference>
<sequence length="308" mass="35936">MEPPLPPLRTSPGRLPFWLRVLQIVFTTLPTTARVRVYEYLFRQKWRNRARGVVRLPFGLALKMSDVLPLLDNEIAALSFVGQLRGVNVPVLFDSIPAIRSDRGFMVSTWIDGDLPVDVWEQITAEDTGRIVCDLREQLEALREQTEHPEHLICSSRGGPVLDFRVPWIDQENPRTFADPREFAAEMWPGLDHDEVPQRVALRPVLRPVIDRMDIPISFCHGDLQPKNMIFERGFHQWRAGKSRVALIDWEHGGWMPIYWNAVKATWLESTVDSEYTMMIRRIFPDSRIRETLDADWQWRLRANYPIM</sequence>
<dbReference type="PANTHER" id="PTHR21310">
    <property type="entry name" value="AMINOGLYCOSIDE PHOSPHOTRANSFERASE-RELATED-RELATED"/>
    <property type="match status" value="1"/>
</dbReference>
<organism evidence="2 3">
    <name type="scientific">Mycena albidolilacea</name>
    <dbReference type="NCBI Taxonomy" id="1033008"/>
    <lineage>
        <taxon>Eukaryota</taxon>
        <taxon>Fungi</taxon>
        <taxon>Dikarya</taxon>
        <taxon>Basidiomycota</taxon>
        <taxon>Agaricomycotina</taxon>
        <taxon>Agaricomycetes</taxon>
        <taxon>Agaricomycetidae</taxon>
        <taxon>Agaricales</taxon>
        <taxon>Marasmiineae</taxon>
        <taxon>Mycenaceae</taxon>
        <taxon>Mycena</taxon>
    </lineage>
</organism>
<dbReference type="Gene3D" id="3.90.1200.10">
    <property type="match status" value="1"/>
</dbReference>
<proteinExistence type="predicted"/>
<feature type="domain" description="Aminoglycoside phosphotransferase" evidence="1">
    <location>
        <begin position="67"/>
        <end position="266"/>
    </location>
</feature>
<keyword evidence="3" id="KW-1185">Reference proteome</keyword>
<comment type="caution">
    <text evidence="2">The sequence shown here is derived from an EMBL/GenBank/DDBJ whole genome shotgun (WGS) entry which is preliminary data.</text>
</comment>
<accession>A0AAD7AFM9</accession>
<dbReference type="PANTHER" id="PTHR21310:SF54">
    <property type="entry name" value="AMINOGLYCOSIDE PHOSPHOTRANSFERASE DOMAIN-CONTAINING PROTEIN"/>
    <property type="match status" value="1"/>
</dbReference>
<dbReference type="InterPro" id="IPR011009">
    <property type="entry name" value="Kinase-like_dom_sf"/>
</dbReference>
<dbReference type="Pfam" id="PF01636">
    <property type="entry name" value="APH"/>
    <property type="match status" value="1"/>
</dbReference>
<protein>
    <recommendedName>
        <fullName evidence="1">Aminoglycoside phosphotransferase domain-containing protein</fullName>
    </recommendedName>
</protein>
<dbReference type="AlphaFoldDB" id="A0AAD7AFM9"/>
<gene>
    <name evidence="2" type="ORF">DFH08DRAFT_478930</name>
</gene>
<evidence type="ECO:0000313" key="3">
    <source>
        <dbReference type="Proteomes" id="UP001218218"/>
    </source>
</evidence>
<evidence type="ECO:0000259" key="1">
    <source>
        <dbReference type="Pfam" id="PF01636"/>
    </source>
</evidence>
<dbReference type="InterPro" id="IPR051678">
    <property type="entry name" value="AGP_Transferase"/>
</dbReference>
<name>A0AAD7AFM9_9AGAR</name>
<dbReference type="Proteomes" id="UP001218218">
    <property type="component" value="Unassembled WGS sequence"/>
</dbReference>
<evidence type="ECO:0000313" key="2">
    <source>
        <dbReference type="EMBL" id="KAJ7357249.1"/>
    </source>
</evidence>
<dbReference type="SUPFAM" id="SSF56112">
    <property type="entry name" value="Protein kinase-like (PK-like)"/>
    <property type="match status" value="1"/>
</dbReference>
<reference evidence="2" key="1">
    <citation type="submission" date="2023-03" db="EMBL/GenBank/DDBJ databases">
        <title>Massive genome expansion in bonnet fungi (Mycena s.s.) driven by repeated elements and novel gene families across ecological guilds.</title>
        <authorList>
            <consortium name="Lawrence Berkeley National Laboratory"/>
            <person name="Harder C.B."/>
            <person name="Miyauchi S."/>
            <person name="Viragh M."/>
            <person name="Kuo A."/>
            <person name="Thoen E."/>
            <person name="Andreopoulos B."/>
            <person name="Lu D."/>
            <person name="Skrede I."/>
            <person name="Drula E."/>
            <person name="Henrissat B."/>
            <person name="Morin E."/>
            <person name="Kohler A."/>
            <person name="Barry K."/>
            <person name="LaButti K."/>
            <person name="Morin E."/>
            <person name="Salamov A."/>
            <person name="Lipzen A."/>
            <person name="Mereny Z."/>
            <person name="Hegedus B."/>
            <person name="Baldrian P."/>
            <person name="Stursova M."/>
            <person name="Weitz H."/>
            <person name="Taylor A."/>
            <person name="Grigoriev I.V."/>
            <person name="Nagy L.G."/>
            <person name="Martin F."/>
            <person name="Kauserud H."/>
        </authorList>
    </citation>
    <scope>NUCLEOTIDE SEQUENCE</scope>
    <source>
        <strain evidence="2">CBHHK002</strain>
    </source>
</reference>